<protein>
    <submittedName>
        <fullName evidence="2">Uncharacterized protein</fullName>
    </submittedName>
</protein>
<dbReference type="AlphaFoldDB" id="A0AAQ4FEM9"/>
<name>A0AAQ4FEM9_AMBAM</name>
<proteinExistence type="predicted"/>
<evidence type="ECO:0000313" key="3">
    <source>
        <dbReference type="Proteomes" id="UP001321473"/>
    </source>
</evidence>
<dbReference type="EMBL" id="JARKHS020003945">
    <property type="protein sequence ID" value="KAK8785098.1"/>
    <property type="molecule type" value="Genomic_DNA"/>
</dbReference>
<sequence>MTLRKSGVSKGSELRAATAASSLLSHSAAGARDGGLNWKLINNSYGWNCRQSGQENHRHSGVARSAAS</sequence>
<gene>
    <name evidence="2" type="ORF">V5799_008537</name>
</gene>
<dbReference type="Proteomes" id="UP001321473">
    <property type="component" value="Unassembled WGS sequence"/>
</dbReference>
<evidence type="ECO:0000313" key="2">
    <source>
        <dbReference type="EMBL" id="KAK8785098.1"/>
    </source>
</evidence>
<keyword evidence="3" id="KW-1185">Reference proteome</keyword>
<accession>A0AAQ4FEM9</accession>
<evidence type="ECO:0000256" key="1">
    <source>
        <dbReference type="SAM" id="MobiDB-lite"/>
    </source>
</evidence>
<organism evidence="2 3">
    <name type="scientific">Amblyomma americanum</name>
    <name type="common">Lone star tick</name>
    <dbReference type="NCBI Taxonomy" id="6943"/>
    <lineage>
        <taxon>Eukaryota</taxon>
        <taxon>Metazoa</taxon>
        <taxon>Ecdysozoa</taxon>
        <taxon>Arthropoda</taxon>
        <taxon>Chelicerata</taxon>
        <taxon>Arachnida</taxon>
        <taxon>Acari</taxon>
        <taxon>Parasitiformes</taxon>
        <taxon>Ixodida</taxon>
        <taxon>Ixodoidea</taxon>
        <taxon>Ixodidae</taxon>
        <taxon>Amblyomminae</taxon>
        <taxon>Amblyomma</taxon>
    </lineage>
</organism>
<comment type="caution">
    <text evidence="2">The sequence shown here is derived from an EMBL/GenBank/DDBJ whole genome shotgun (WGS) entry which is preliminary data.</text>
</comment>
<reference evidence="2 3" key="1">
    <citation type="journal article" date="2023" name="Arcadia Sci">
        <title>De novo assembly of a long-read Amblyomma americanum tick genome.</title>
        <authorList>
            <person name="Chou S."/>
            <person name="Poskanzer K.E."/>
            <person name="Rollins M."/>
            <person name="Thuy-Boun P.S."/>
        </authorList>
    </citation>
    <scope>NUCLEOTIDE SEQUENCE [LARGE SCALE GENOMIC DNA]</scope>
    <source>
        <strain evidence="2">F_SG_1</strain>
        <tissue evidence="2">Salivary glands</tissue>
    </source>
</reference>
<feature type="region of interest" description="Disordered" evidence="1">
    <location>
        <begin position="49"/>
        <end position="68"/>
    </location>
</feature>